<dbReference type="SUPFAM" id="SSF46785">
    <property type="entry name" value="Winged helix' DNA-binding domain"/>
    <property type="match status" value="1"/>
</dbReference>
<dbReference type="PANTHER" id="PTHR30427">
    <property type="entry name" value="TRANSCRIPTIONAL ACTIVATOR PROTEIN LYSR"/>
    <property type="match status" value="1"/>
</dbReference>
<evidence type="ECO:0000259" key="6">
    <source>
        <dbReference type="PROSITE" id="PS50931"/>
    </source>
</evidence>
<feature type="domain" description="HTH lysR-type" evidence="6">
    <location>
        <begin position="2"/>
        <end position="59"/>
    </location>
</feature>
<dbReference type="Pfam" id="PF03466">
    <property type="entry name" value="LysR_substrate"/>
    <property type="match status" value="1"/>
</dbReference>
<dbReference type="Gene3D" id="3.40.190.290">
    <property type="match status" value="1"/>
</dbReference>
<dbReference type="InterPro" id="IPR000847">
    <property type="entry name" value="LysR_HTH_N"/>
</dbReference>
<dbReference type="PANTHER" id="PTHR30427:SF1">
    <property type="entry name" value="TRANSCRIPTIONAL ACTIVATOR PROTEIN LYSR"/>
    <property type="match status" value="1"/>
</dbReference>
<dbReference type="InterPro" id="IPR036388">
    <property type="entry name" value="WH-like_DNA-bd_sf"/>
</dbReference>
<evidence type="ECO:0000256" key="5">
    <source>
        <dbReference type="ARBA" id="ARBA00023163"/>
    </source>
</evidence>
<keyword evidence="4" id="KW-0010">Activator</keyword>
<evidence type="ECO:0000256" key="1">
    <source>
        <dbReference type="ARBA" id="ARBA00009437"/>
    </source>
</evidence>
<evidence type="ECO:0000313" key="7">
    <source>
        <dbReference type="EMBL" id="TRL41280.1"/>
    </source>
</evidence>
<dbReference type="Pfam" id="PF00126">
    <property type="entry name" value="HTH_1"/>
    <property type="match status" value="1"/>
</dbReference>
<evidence type="ECO:0000256" key="3">
    <source>
        <dbReference type="ARBA" id="ARBA00023125"/>
    </source>
</evidence>
<keyword evidence="3" id="KW-0238">DNA-binding</keyword>
<gene>
    <name evidence="7" type="ORF">FNA46_04925</name>
</gene>
<reference evidence="7 8" key="1">
    <citation type="submission" date="2019-07" db="EMBL/GenBank/DDBJ databases">
        <title>Ln-dependent methylotrophs.</title>
        <authorList>
            <person name="Tani A."/>
        </authorList>
    </citation>
    <scope>NUCLEOTIDE SEQUENCE [LARGE SCALE GENOMIC DNA]</scope>
    <source>
        <strain evidence="7 8">SM12</strain>
    </source>
</reference>
<dbReference type="GO" id="GO:0043565">
    <property type="term" value="F:sequence-specific DNA binding"/>
    <property type="evidence" value="ECO:0007669"/>
    <property type="project" value="TreeGrafter"/>
</dbReference>
<keyword evidence="2" id="KW-0805">Transcription regulation</keyword>
<dbReference type="CDD" id="cd08415">
    <property type="entry name" value="PBP2_LysR_opines_like"/>
    <property type="match status" value="1"/>
</dbReference>
<dbReference type="GO" id="GO:0003700">
    <property type="term" value="F:DNA-binding transcription factor activity"/>
    <property type="evidence" value="ECO:0007669"/>
    <property type="project" value="InterPro"/>
</dbReference>
<comment type="caution">
    <text evidence="7">The sequence shown here is derived from an EMBL/GenBank/DDBJ whole genome shotgun (WGS) entry which is preliminary data.</text>
</comment>
<dbReference type="InterPro" id="IPR036390">
    <property type="entry name" value="WH_DNA-bd_sf"/>
</dbReference>
<evidence type="ECO:0000256" key="4">
    <source>
        <dbReference type="ARBA" id="ARBA00023159"/>
    </source>
</evidence>
<dbReference type="InterPro" id="IPR005119">
    <property type="entry name" value="LysR_subst-bd"/>
</dbReference>
<evidence type="ECO:0000313" key="8">
    <source>
        <dbReference type="Proteomes" id="UP000316801"/>
    </source>
</evidence>
<dbReference type="GO" id="GO:0010628">
    <property type="term" value="P:positive regulation of gene expression"/>
    <property type="evidence" value="ECO:0007669"/>
    <property type="project" value="TreeGrafter"/>
</dbReference>
<evidence type="ECO:0000256" key="2">
    <source>
        <dbReference type="ARBA" id="ARBA00023015"/>
    </source>
</evidence>
<keyword evidence="8" id="KW-1185">Reference proteome</keyword>
<name>A0A549TFK3_9HYPH</name>
<dbReference type="SUPFAM" id="SSF53850">
    <property type="entry name" value="Periplasmic binding protein-like II"/>
    <property type="match status" value="1"/>
</dbReference>
<dbReference type="InterPro" id="IPR037424">
    <property type="entry name" value="NocR_PBP2"/>
</dbReference>
<proteinExistence type="inferred from homology"/>
<accession>A0A549TFK3</accession>
<dbReference type="RefSeq" id="WP_142881221.1">
    <property type="nucleotide sequence ID" value="NZ_VJMG01000010.1"/>
</dbReference>
<keyword evidence="5" id="KW-0804">Transcription</keyword>
<dbReference type="EMBL" id="VJMG01000010">
    <property type="protein sequence ID" value="TRL41280.1"/>
    <property type="molecule type" value="Genomic_DNA"/>
</dbReference>
<organism evidence="7 8">
    <name type="scientific">Rhizobium straminoryzae</name>
    <dbReference type="NCBI Taxonomy" id="1387186"/>
    <lineage>
        <taxon>Bacteria</taxon>
        <taxon>Pseudomonadati</taxon>
        <taxon>Pseudomonadota</taxon>
        <taxon>Alphaproteobacteria</taxon>
        <taxon>Hyphomicrobiales</taxon>
        <taxon>Rhizobiaceae</taxon>
        <taxon>Rhizobium/Agrobacterium group</taxon>
        <taxon>Rhizobium</taxon>
    </lineage>
</organism>
<dbReference type="Gene3D" id="1.10.10.10">
    <property type="entry name" value="Winged helix-like DNA-binding domain superfamily/Winged helix DNA-binding domain"/>
    <property type="match status" value="1"/>
</dbReference>
<dbReference type="PROSITE" id="PS50931">
    <property type="entry name" value="HTH_LYSR"/>
    <property type="match status" value="1"/>
</dbReference>
<protein>
    <submittedName>
        <fullName evidence="7">LysR family transcriptional regulator</fullName>
    </submittedName>
</protein>
<dbReference type="Proteomes" id="UP000316801">
    <property type="component" value="Unassembled WGS sequence"/>
</dbReference>
<sequence length="312" mass="34504">MLTLRQIEVIRAIMVTGSIAGAARLLNVSAPGISRLMKYSEDSLGVRLFDRRSGRYVPTSEARNIFDLLDTVHRKLEDLQSAIADLGTGKSQELRIAAVPSIANVMVPRAIAQVRRRYPDVALDVNILKIEEAIDYLLLGRGELVAISSRFDHPLIEFEPLASGTLLCIVPEDSPLAARETITPQEMAHHPLIGINPRDPYGAIMAAMFTTAGIDYRMTVKARFGTTVCSLVAAGLGIAIIDEFTVAHNVVRGLKTLRIDADSIFNTYIAYRRDLPLSVYAEFFRDCLRHEMDSVSSLKKPGRRRSGDTRKP</sequence>
<comment type="similarity">
    <text evidence="1">Belongs to the LysR transcriptional regulatory family.</text>
</comment>
<dbReference type="AlphaFoldDB" id="A0A549TFK3"/>